<evidence type="ECO:0000259" key="15">
    <source>
        <dbReference type="Pfam" id="PF00391"/>
    </source>
</evidence>
<dbReference type="InterPro" id="IPR008279">
    <property type="entry name" value="PEP-util_enz_mobile_dom"/>
</dbReference>
<dbReference type="UniPathway" id="UPA00138"/>
<proteinExistence type="inferred from homology"/>
<evidence type="ECO:0000256" key="11">
    <source>
        <dbReference type="ARBA" id="ARBA00022840"/>
    </source>
</evidence>
<dbReference type="Pfam" id="PF01326">
    <property type="entry name" value="PPDK_N"/>
    <property type="match status" value="1"/>
</dbReference>
<dbReference type="InterPro" id="IPR002192">
    <property type="entry name" value="PPDK_AMP/ATP-bd"/>
</dbReference>
<dbReference type="eggNOG" id="COG0574">
    <property type="taxonomic scope" value="Bacteria"/>
</dbReference>
<dbReference type="OrthoDB" id="9760711at2"/>
<comment type="function">
    <text evidence="2">Catalyzes the phosphorylation of pyruvate to phosphoenolpyruvate.</text>
</comment>
<dbReference type="AlphaFoldDB" id="I2PYK7"/>
<dbReference type="GO" id="GO:0005524">
    <property type="term" value="F:ATP binding"/>
    <property type="evidence" value="ECO:0007669"/>
    <property type="project" value="UniProtKB-KW"/>
</dbReference>
<evidence type="ECO:0000256" key="13">
    <source>
        <dbReference type="ARBA" id="ARBA00033470"/>
    </source>
</evidence>
<keyword evidence="8" id="KW-0479">Metal-binding</keyword>
<keyword evidence="17" id="KW-0670">Pyruvate</keyword>
<comment type="cofactor">
    <cofactor evidence="1">
        <name>Mg(2+)</name>
        <dbReference type="ChEBI" id="CHEBI:18420"/>
    </cofactor>
</comment>
<dbReference type="GO" id="GO:0008986">
    <property type="term" value="F:pyruvate, water dikinase activity"/>
    <property type="evidence" value="ECO:0007669"/>
    <property type="project" value="UniProtKB-EC"/>
</dbReference>
<dbReference type="InterPro" id="IPR013815">
    <property type="entry name" value="ATP_grasp_subdomain_1"/>
</dbReference>
<evidence type="ECO:0000259" key="16">
    <source>
        <dbReference type="Pfam" id="PF01326"/>
    </source>
</evidence>
<dbReference type="SUPFAM" id="SSF52009">
    <property type="entry name" value="Phosphohistidine domain"/>
    <property type="match status" value="1"/>
</dbReference>
<keyword evidence="9" id="KW-0547">Nucleotide-binding</keyword>
<feature type="domain" description="Pyruvate phosphate dikinase AMP/ATP-binding" evidence="16">
    <location>
        <begin position="131"/>
        <end position="436"/>
    </location>
</feature>
<dbReference type="GO" id="GO:0046872">
    <property type="term" value="F:metal ion binding"/>
    <property type="evidence" value="ECO:0007669"/>
    <property type="project" value="UniProtKB-KW"/>
</dbReference>
<evidence type="ECO:0000256" key="12">
    <source>
        <dbReference type="ARBA" id="ARBA00022842"/>
    </source>
</evidence>
<evidence type="ECO:0000256" key="1">
    <source>
        <dbReference type="ARBA" id="ARBA00001946"/>
    </source>
</evidence>
<evidence type="ECO:0000256" key="10">
    <source>
        <dbReference type="ARBA" id="ARBA00022777"/>
    </source>
</evidence>
<dbReference type="eggNOG" id="COG3848">
    <property type="taxonomic scope" value="Bacteria"/>
</dbReference>
<organism evidence="17">
    <name type="scientific">Desulfovibrio sp. U5L</name>
    <dbReference type="NCBI Taxonomy" id="596152"/>
    <lineage>
        <taxon>Bacteria</taxon>
        <taxon>Pseudomonadati</taxon>
        <taxon>Thermodesulfobacteriota</taxon>
        <taxon>Desulfovibrionia</taxon>
        <taxon>Desulfovibrionales</taxon>
        <taxon>Desulfovibrionaceae</taxon>
        <taxon>Desulfovibrio</taxon>
    </lineage>
</organism>
<comment type="similarity">
    <text evidence="4">Belongs to the PEP-utilizing enzyme family.</text>
</comment>
<evidence type="ECO:0000256" key="7">
    <source>
        <dbReference type="ARBA" id="ARBA00022679"/>
    </source>
</evidence>
<dbReference type="SUPFAM" id="SSF56059">
    <property type="entry name" value="Glutathione synthetase ATP-binding domain-like"/>
    <property type="match status" value="1"/>
</dbReference>
<dbReference type="Gene3D" id="3.30.1490.20">
    <property type="entry name" value="ATP-grasp fold, A domain"/>
    <property type="match status" value="1"/>
</dbReference>
<dbReference type="InterPro" id="IPR006319">
    <property type="entry name" value="PEP_synth"/>
</dbReference>
<dbReference type="EC" id="2.7.9.2" evidence="5"/>
<dbReference type="Gene3D" id="3.30.470.20">
    <property type="entry name" value="ATP-grasp fold, B domain"/>
    <property type="match status" value="1"/>
</dbReference>
<sequence length="867" mass="95169">MGVLDRISGALGWRSRGKTPVPFVVLFKKFKSILERNNRILTLMADMGDKLGGEYVFDRRYIESACEELSDQIFKLVSDLSILNRCRNVPLFIAFEAVRQEIADELAGRHHFPATAPTLPLSALRRDMGEAAGGKFAMLGELKNKLALPVPDGFVITTGAFADFMARNGLPDFIRDQTELLDADEEGNIRQVSDAVRERILAATLPRSLVRGIHDALADLARRQGAMPPSLAVRSSAWDEDGETSFAGQYESVIGVAPKDVPQAFKRVVAGAYSPEAWLYRRRRGFREHEAVMAVGCQAMVDSTVSGGLYTYAPMTRNDEGIFVSAAWGLCAPVMSGEVETDSYLLARRAPFAAISREIAHKSRRMVLSPGGGTADIDVAPEKADAPCLTEAELALLGEASLSLEKYFKRPQDVEWTFDAAGRLYVLQSRPLVFSGEPARRTGAIDAATAKAEVLFSGRGDVVQRGVAMGRVFVVRTDADLDDFPFGAILVAHHTSPRYSRIMARAQGILTDIGSPAGHMAAVAREFRLPTIVGCGVATSLLKTGDEITVDATQNVVYRGLVKELRFFELTEEAVYEDSYEYRLLRRLLKKITPLNLVDPHSPDFTPAACRTYHDITRYIHEQAVAELIDLSESRQGILDASARKLRSPLPLNLSIIDLDNEAGADTSPLGVEDLHCLPLREILTGLTASGMWATDPVPVDMGSFMASLTRTLGAGAPGSEKLGRNLAVVSREYLNLNLHLGYHFVLIDAYVGDVVNDNALYFRFLGGVTDLARRARRARCIGKILERADFRVELHGDLVVGRLKKFDREAMRGKLRLLGGLVGFTRQLDVRMGRDDDPHCFAEEFLAAIQPVLSGEETPHADAKHP</sequence>
<evidence type="ECO:0000256" key="14">
    <source>
        <dbReference type="ARBA" id="ARBA00047700"/>
    </source>
</evidence>
<evidence type="ECO:0000256" key="5">
    <source>
        <dbReference type="ARBA" id="ARBA00011996"/>
    </source>
</evidence>
<evidence type="ECO:0000256" key="9">
    <source>
        <dbReference type="ARBA" id="ARBA00022741"/>
    </source>
</evidence>
<dbReference type="InterPro" id="IPR036637">
    <property type="entry name" value="Phosphohistidine_dom_sf"/>
</dbReference>
<dbReference type="Gene3D" id="3.50.30.10">
    <property type="entry name" value="Phosphohistidine domain"/>
    <property type="match status" value="1"/>
</dbReference>
<evidence type="ECO:0000256" key="2">
    <source>
        <dbReference type="ARBA" id="ARBA00002988"/>
    </source>
</evidence>
<dbReference type="PANTHER" id="PTHR43030">
    <property type="entry name" value="PHOSPHOENOLPYRUVATE SYNTHASE"/>
    <property type="match status" value="1"/>
</dbReference>
<dbReference type="STRING" id="596152.DesU5LDRAFT_0912"/>
<keyword evidence="12" id="KW-0460">Magnesium</keyword>
<accession>I2PYK7</accession>
<evidence type="ECO:0000256" key="4">
    <source>
        <dbReference type="ARBA" id="ARBA00007837"/>
    </source>
</evidence>
<feature type="domain" description="PEP-utilising enzyme mobile" evidence="15">
    <location>
        <begin position="485"/>
        <end position="554"/>
    </location>
</feature>
<gene>
    <name evidence="17" type="ORF">DesU5LDRAFT_0912</name>
</gene>
<reference evidence="17" key="1">
    <citation type="submission" date="2011-11" db="EMBL/GenBank/DDBJ databases">
        <title>Improved High-Quality Draft sequence of Desulfovibrio sp. U5L.</title>
        <authorList>
            <consortium name="US DOE Joint Genome Institute"/>
            <person name="Lucas S."/>
            <person name="Han J."/>
            <person name="Lapidus A."/>
            <person name="Cheng J.-F."/>
            <person name="Goodwin L."/>
            <person name="Pitluck S."/>
            <person name="Peters L."/>
            <person name="Ovchinnikova G."/>
            <person name="Held B."/>
            <person name="Detter J.C."/>
            <person name="Han C."/>
            <person name="Tapia R."/>
            <person name="Land M."/>
            <person name="Hauser L."/>
            <person name="Kyrpides N."/>
            <person name="Ivanova N."/>
            <person name="Pagani I."/>
            <person name="Gabster J."/>
            <person name="Walker C."/>
            <person name="Stolyar S."/>
            <person name="Stahl D."/>
            <person name="Arkin A."/>
            <person name="Dehal P."/>
            <person name="Hazen T."/>
            <person name="Woyke T."/>
        </authorList>
    </citation>
    <scope>NUCLEOTIDE SEQUENCE [LARGE SCALE GENOMIC DNA]</scope>
    <source>
        <strain evidence="17">U5L</strain>
    </source>
</reference>
<comment type="catalytic activity">
    <reaction evidence="14">
        <text>pyruvate + ATP + H2O = phosphoenolpyruvate + AMP + phosphate + 2 H(+)</text>
        <dbReference type="Rhea" id="RHEA:11364"/>
        <dbReference type="ChEBI" id="CHEBI:15361"/>
        <dbReference type="ChEBI" id="CHEBI:15377"/>
        <dbReference type="ChEBI" id="CHEBI:15378"/>
        <dbReference type="ChEBI" id="CHEBI:30616"/>
        <dbReference type="ChEBI" id="CHEBI:43474"/>
        <dbReference type="ChEBI" id="CHEBI:58702"/>
        <dbReference type="ChEBI" id="CHEBI:456215"/>
        <dbReference type="EC" id="2.7.9.2"/>
    </reaction>
</comment>
<evidence type="ECO:0000256" key="6">
    <source>
        <dbReference type="ARBA" id="ARBA00021623"/>
    </source>
</evidence>
<evidence type="ECO:0000313" key="17">
    <source>
        <dbReference type="EMBL" id="EIG52613.1"/>
    </source>
</evidence>
<keyword evidence="11" id="KW-0067">ATP-binding</keyword>
<evidence type="ECO:0000256" key="8">
    <source>
        <dbReference type="ARBA" id="ARBA00022723"/>
    </source>
</evidence>
<dbReference type="PANTHER" id="PTHR43030:SF1">
    <property type="entry name" value="PHOSPHOENOLPYRUVATE SYNTHASE"/>
    <property type="match status" value="1"/>
</dbReference>
<dbReference type="EMBL" id="JH600068">
    <property type="protein sequence ID" value="EIG52613.1"/>
    <property type="molecule type" value="Genomic_DNA"/>
</dbReference>
<dbReference type="HOGENOM" id="CLU_011040_0_0_7"/>
<evidence type="ECO:0000256" key="3">
    <source>
        <dbReference type="ARBA" id="ARBA00004742"/>
    </source>
</evidence>
<keyword evidence="7" id="KW-0808">Transferase</keyword>
<name>I2PYK7_9BACT</name>
<dbReference type="GO" id="GO:0006094">
    <property type="term" value="P:gluconeogenesis"/>
    <property type="evidence" value="ECO:0007669"/>
    <property type="project" value="UniProtKB-UniPathway"/>
</dbReference>
<protein>
    <recommendedName>
        <fullName evidence="6">Phosphoenolpyruvate synthase</fullName>
        <ecNumber evidence="5">2.7.9.2</ecNumber>
    </recommendedName>
    <alternativeName>
        <fullName evidence="13">Pyruvate, water dikinase</fullName>
    </alternativeName>
</protein>
<dbReference type="Pfam" id="PF00391">
    <property type="entry name" value="PEP-utilizers"/>
    <property type="match status" value="1"/>
</dbReference>
<comment type="pathway">
    <text evidence="3">Carbohydrate biosynthesis; gluconeogenesis.</text>
</comment>
<keyword evidence="10 17" id="KW-0418">Kinase</keyword>